<evidence type="ECO:0000256" key="5">
    <source>
        <dbReference type="ARBA" id="ARBA00022729"/>
    </source>
</evidence>
<comment type="similarity">
    <text evidence="2">Belongs to the repulsive guidance molecule (RGM) family.</text>
</comment>
<evidence type="ECO:0000256" key="9">
    <source>
        <dbReference type="SAM" id="MobiDB-lite"/>
    </source>
</evidence>
<dbReference type="InterPro" id="IPR040287">
    <property type="entry name" value="RGM"/>
</dbReference>
<feature type="domain" description="Repulsive guidance molecule N-terminal" evidence="11">
    <location>
        <begin position="162"/>
        <end position="201"/>
    </location>
</feature>
<gene>
    <name evidence="12" type="ORF">BaRGS_00024176</name>
</gene>
<evidence type="ECO:0000256" key="2">
    <source>
        <dbReference type="ARBA" id="ARBA00005321"/>
    </source>
</evidence>
<protein>
    <recommendedName>
        <fullName evidence="14">Repulsive guidance molecule A</fullName>
    </recommendedName>
</protein>
<evidence type="ECO:0000256" key="7">
    <source>
        <dbReference type="ARBA" id="ARBA00023180"/>
    </source>
</evidence>
<feature type="compositionally biased region" description="Basic and acidic residues" evidence="9">
    <location>
        <begin position="95"/>
        <end position="115"/>
    </location>
</feature>
<dbReference type="AlphaFoldDB" id="A0ABD0KBT1"/>
<evidence type="ECO:0000259" key="11">
    <source>
        <dbReference type="Pfam" id="PF06535"/>
    </source>
</evidence>
<feature type="non-terminal residue" evidence="12">
    <location>
        <position position="1"/>
    </location>
</feature>
<keyword evidence="13" id="KW-1185">Reference proteome</keyword>
<evidence type="ECO:0000256" key="1">
    <source>
        <dbReference type="ARBA" id="ARBA00004609"/>
    </source>
</evidence>
<evidence type="ECO:0000256" key="6">
    <source>
        <dbReference type="ARBA" id="ARBA00023136"/>
    </source>
</evidence>
<keyword evidence="6" id="KW-0472">Membrane</keyword>
<dbReference type="InterPro" id="IPR009496">
    <property type="entry name" value="RGM_C"/>
</dbReference>
<dbReference type="PANTHER" id="PTHR31428:SF6">
    <property type="entry name" value="REPULSIVE GUIDANCE MOLECULE B HOMOLOG DRAG-1"/>
    <property type="match status" value="1"/>
</dbReference>
<dbReference type="Pfam" id="PF06535">
    <property type="entry name" value="RGM_N"/>
    <property type="match status" value="1"/>
</dbReference>
<keyword evidence="4" id="KW-0336">GPI-anchor</keyword>
<evidence type="ECO:0000256" key="8">
    <source>
        <dbReference type="ARBA" id="ARBA00023288"/>
    </source>
</evidence>
<feature type="region of interest" description="Disordered" evidence="9">
    <location>
        <begin position="95"/>
        <end position="157"/>
    </location>
</feature>
<name>A0ABD0KBT1_9CAEN</name>
<feature type="compositionally biased region" description="Polar residues" evidence="9">
    <location>
        <begin position="145"/>
        <end position="157"/>
    </location>
</feature>
<accession>A0ABD0KBT1</accession>
<keyword evidence="7" id="KW-0325">Glycoprotein</keyword>
<keyword evidence="8" id="KW-0449">Lipoprotein</keyword>
<keyword evidence="3" id="KW-1003">Cell membrane</keyword>
<evidence type="ECO:0000313" key="13">
    <source>
        <dbReference type="Proteomes" id="UP001519460"/>
    </source>
</evidence>
<dbReference type="EMBL" id="JACVVK020000208">
    <property type="protein sequence ID" value="KAK7484544.1"/>
    <property type="molecule type" value="Genomic_DNA"/>
</dbReference>
<reference evidence="12 13" key="1">
    <citation type="journal article" date="2023" name="Sci. Data">
        <title>Genome assembly of the Korean intertidal mud-creeper Batillaria attramentaria.</title>
        <authorList>
            <person name="Patra A.K."/>
            <person name="Ho P.T."/>
            <person name="Jun S."/>
            <person name="Lee S.J."/>
            <person name="Kim Y."/>
            <person name="Won Y.J."/>
        </authorList>
    </citation>
    <scope>NUCLEOTIDE SEQUENCE [LARGE SCALE GENOMIC DNA]</scope>
    <source>
        <strain evidence="12">Wonlab-2016</strain>
    </source>
</reference>
<dbReference type="InterPro" id="IPR010536">
    <property type="entry name" value="RGM_N"/>
</dbReference>
<feature type="domain" description="Repulsive guidance molecule C-terminal" evidence="10">
    <location>
        <begin position="228"/>
        <end position="472"/>
    </location>
</feature>
<dbReference type="Pfam" id="PF06534">
    <property type="entry name" value="RGM_C"/>
    <property type="match status" value="1"/>
</dbReference>
<sequence>GGSGSVRSEGLGPFHNNAAWKGMGPGRCPTSPPAQPNVHPIPTRLLLLVVFFCGFAWTSGVRFLRDCYKLVARHATNAPTRPSARQHFTREKSLTTVPTDHKEQGNSASRFDKKQGNAFGRGFSRCKRQMGSRSNAQDQKCLPQSRPTLSARSARAGSNTRRTYLNCITSTKNSSRGCHGDIGFNSVRSGVRNQLKQYRCSMEGPTLDTSDPVTPQPPYQCRYHAKEFRVCGMFGDPHLRTFGAEFQTCKVKGAWPLVNNKYLIVQVTNDPVEGVASDATATSKLTVIVKSDPECGSEQYHTYQAQTDDLPSSFDDGNTSYGPHASLELVEVQPNKHVEIHIRYIATKVIVRQIGRYFTFAIRMPDAIVNTSRSRSEPELCTKGCPLSERIDYQQFLAQRKNTVTKYQTEASRTYGAGVATMSQQEAEVMCRESGLVGFYFDSCVFDLMATGDTNFTMAALHSLKDVLRLDPAINVTDGGSFLSGSPSGASAALSRTQSWSWHVICACVLLVTFWQHDLMAHRWFRGWEFKTRAGAVRLSGTFTRTPCVEKTNEPLFQQRMNTQFSVVVFFQEMTSYSWASWDTYSQCVFD</sequence>
<keyword evidence="5" id="KW-0732">Signal</keyword>
<evidence type="ECO:0000256" key="4">
    <source>
        <dbReference type="ARBA" id="ARBA00022622"/>
    </source>
</evidence>
<evidence type="ECO:0008006" key="14">
    <source>
        <dbReference type="Google" id="ProtNLM"/>
    </source>
</evidence>
<comment type="caution">
    <text evidence="12">The sequence shown here is derived from an EMBL/GenBank/DDBJ whole genome shotgun (WGS) entry which is preliminary data.</text>
</comment>
<dbReference type="GO" id="GO:0098552">
    <property type="term" value="C:side of membrane"/>
    <property type="evidence" value="ECO:0007669"/>
    <property type="project" value="UniProtKB-KW"/>
</dbReference>
<evidence type="ECO:0000313" key="12">
    <source>
        <dbReference type="EMBL" id="KAK7484544.1"/>
    </source>
</evidence>
<dbReference type="Proteomes" id="UP001519460">
    <property type="component" value="Unassembled WGS sequence"/>
</dbReference>
<proteinExistence type="inferred from homology"/>
<evidence type="ECO:0000259" key="10">
    <source>
        <dbReference type="Pfam" id="PF06534"/>
    </source>
</evidence>
<organism evidence="12 13">
    <name type="scientific">Batillaria attramentaria</name>
    <dbReference type="NCBI Taxonomy" id="370345"/>
    <lineage>
        <taxon>Eukaryota</taxon>
        <taxon>Metazoa</taxon>
        <taxon>Spiralia</taxon>
        <taxon>Lophotrochozoa</taxon>
        <taxon>Mollusca</taxon>
        <taxon>Gastropoda</taxon>
        <taxon>Caenogastropoda</taxon>
        <taxon>Sorbeoconcha</taxon>
        <taxon>Cerithioidea</taxon>
        <taxon>Batillariidae</taxon>
        <taxon>Batillaria</taxon>
    </lineage>
</organism>
<evidence type="ECO:0000256" key="3">
    <source>
        <dbReference type="ARBA" id="ARBA00022475"/>
    </source>
</evidence>
<dbReference type="GO" id="GO:0005886">
    <property type="term" value="C:plasma membrane"/>
    <property type="evidence" value="ECO:0007669"/>
    <property type="project" value="UniProtKB-SubCell"/>
</dbReference>
<dbReference type="Gene3D" id="3.40.1000.10">
    <property type="entry name" value="Mog1/PsbP, alpha/beta/alpha sandwich"/>
    <property type="match status" value="1"/>
</dbReference>
<dbReference type="PANTHER" id="PTHR31428">
    <property type="entry name" value="RGM DOMAIN FAMILY MEMBER DRAG-1"/>
    <property type="match status" value="1"/>
</dbReference>
<comment type="subcellular location">
    <subcellularLocation>
        <location evidence="1">Cell membrane</location>
        <topology evidence="1">Lipid-anchor</topology>
        <topology evidence="1">GPI-anchor</topology>
    </subcellularLocation>
</comment>